<dbReference type="RefSeq" id="WP_147233032.1">
    <property type="nucleotide sequence ID" value="NZ_JAZHFZ010000022.1"/>
</dbReference>
<comment type="caution">
    <text evidence="2">The sequence shown here is derived from an EMBL/GenBank/DDBJ whole genome shotgun (WGS) entry which is preliminary data.</text>
</comment>
<name>A0A5C6VNB1_9BURK</name>
<gene>
    <name evidence="2" type="ORF">FRZ40_01200</name>
    <name evidence="1" type="ORF">V4C56_34575</name>
</gene>
<reference evidence="1 4" key="3">
    <citation type="submission" date="2024-01" db="EMBL/GenBank/DDBJ databases">
        <title>The diversity of rhizobia nodulating Mimosa spp. in eleven states of Brazil covering several biomes is determined by host plant, location, and edaphic factors.</title>
        <authorList>
            <person name="Rouws L."/>
            <person name="Barauna A."/>
            <person name="Beukes C."/>
            <person name="De Faria S.M."/>
            <person name="Gross E."/>
            <person name="Dos Reis Junior F.B."/>
            <person name="Simon M."/>
            <person name="Maluk M."/>
            <person name="Odee D.W."/>
            <person name="Kenicer G."/>
            <person name="Young J.P.W."/>
            <person name="Reis V.M."/>
            <person name="Zilli J."/>
            <person name="James E.K."/>
        </authorList>
    </citation>
    <scope>NUCLEOTIDE SEQUENCE [LARGE SCALE GENOMIC DNA]</scope>
    <source>
        <strain evidence="1 4">JPY530</strain>
    </source>
</reference>
<dbReference type="EMBL" id="VOQS01000001">
    <property type="protein sequence ID" value="TXC86301.1"/>
    <property type="molecule type" value="Genomic_DNA"/>
</dbReference>
<sequence length="130" mass="14501">MDAANGQSQTAPPDDAEALAAARAEFWARWRGELPSFAESRCVAARSVESNAAVTGTTRNPPAALAASGARRRKAEALLARFEHLIEKELARCERCMTPDEWREHREWIEEYARGSLWEALGHRSHKGML</sequence>
<dbReference type="Proteomes" id="UP000321776">
    <property type="component" value="Unassembled WGS sequence"/>
</dbReference>
<dbReference type="Proteomes" id="UP001481677">
    <property type="component" value="Unassembled WGS sequence"/>
</dbReference>
<reference evidence="2 3" key="1">
    <citation type="journal article" date="2018" name="Int. J. Syst. Evol. Microbiol.">
        <title>Paraburkholderia azotifigens sp. nov., a nitrogen-fixing bacterium isolated from paddy soil.</title>
        <authorList>
            <person name="Choi G.M."/>
            <person name="Im W.T."/>
        </authorList>
    </citation>
    <scope>NUCLEOTIDE SEQUENCE [LARGE SCALE GENOMIC DNA]</scope>
    <source>
        <strain evidence="2 3">NF 2-5-3</strain>
    </source>
</reference>
<evidence type="ECO:0000313" key="3">
    <source>
        <dbReference type="Proteomes" id="UP000321776"/>
    </source>
</evidence>
<evidence type="ECO:0000313" key="1">
    <source>
        <dbReference type="EMBL" id="MEM5344738.1"/>
    </source>
</evidence>
<accession>A0A5C6VNB1</accession>
<evidence type="ECO:0000313" key="4">
    <source>
        <dbReference type="Proteomes" id="UP001481677"/>
    </source>
</evidence>
<protein>
    <submittedName>
        <fullName evidence="2">Uncharacterized protein</fullName>
    </submittedName>
</protein>
<reference evidence="2" key="2">
    <citation type="submission" date="2019-08" db="EMBL/GenBank/DDBJ databases">
        <authorList>
            <person name="Im W.-T."/>
        </authorList>
    </citation>
    <scope>NUCLEOTIDE SEQUENCE</scope>
    <source>
        <strain evidence="2">NF 2-5-3</strain>
    </source>
</reference>
<proteinExistence type="predicted"/>
<evidence type="ECO:0000313" key="2">
    <source>
        <dbReference type="EMBL" id="TXC86301.1"/>
    </source>
</evidence>
<organism evidence="2 3">
    <name type="scientific">Paraburkholderia azotifigens</name>
    <dbReference type="NCBI Taxonomy" id="2057004"/>
    <lineage>
        <taxon>Bacteria</taxon>
        <taxon>Pseudomonadati</taxon>
        <taxon>Pseudomonadota</taxon>
        <taxon>Betaproteobacteria</taxon>
        <taxon>Burkholderiales</taxon>
        <taxon>Burkholderiaceae</taxon>
        <taxon>Paraburkholderia</taxon>
    </lineage>
</organism>
<dbReference type="EMBL" id="JAZHGA010000037">
    <property type="protein sequence ID" value="MEM5344738.1"/>
    <property type="molecule type" value="Genomic_DNA"/>
</dbReference>
<keyword evidence="4" id="KW-1185">Reference proteome</keyword>
<dbReference type="AlphaFoldDB" id="A0A5C6VNB1"/>